<reference evidence="1" key="1">
    <citation type="submission" date="2020-10" db="EMBL/GenBank/DDBJ databases">
        <authorList>
            <person name="Kusch S."/>
        </authorList>
    </citation>
    <scope>NUCLEOTIDE SEQUENCE</scope>
    <source>
        <strain evidence="1">SwB9</strain>
    </source>
</reference>
<accession>A0A8H2VPI4</accession>
<proteinExistence type="predicted"/>
<comment type="caution">
    <text evidence="1">The sequence shown here is derived from an EMBL/GenBank/DDBJ whole genome shotgun (WGS) entry which is preliminary data.</text>
</comment>
<dbReference type="OrthoDB" id="194358at2759"/>
<evidence type="ECO:0000313" key="2">
    <source>
        <dbReference type="Proteomes" id="UP000624404"/>
    </source>
</evidence>
<name>A0A8H2VPI4_9HELO</name>
<organism evidence="1 2">
    <name type="scientific">Sclerotinia trifoliorum</name>
    <dbReference type="NCBI Taxonomy" id="28548"/>
    <lineage>
        <taxon>Eukaryota</taxon>
        <taxon>Fungi</taxon>
        <taxon>Dikarya</taxon>
        <taxon>Ascomycota</taxon>
        <taxon>Pezizomycotina</taxon>
        <taxon>Leotiomycetes</taxon>
        <taxon>Helotiales</taxon>
        <taxon>Sclerotiniaceae</taxon>
        <taxon>Sclerotinia</taxon>
    </lineage>
</organism>
<dbReference type="Gene3D" id="2.130.10.10">
    <property type="entry name" value="YVTN repeat-like/Quinoprotein amine dehydrogenase"/>
    <property type="match status" value="1"/>
</dbReference>
<keyword evidence="2" id="KW-1185">Reference proteome</keyword>
<dbReference type="InterPro" id="IPR015943">
    <property type="entry name" value="WD40/YVTN_repeat-like_dom_sf"/>
</dbReference>
<dbReference type="InterPro" id="IPR036322">
    <property type="entry name" value="WD40_repeat_dom_sf"/>
</dbReference>
<dbReference type="Proteomes" id="UP000624404">
    <property type="component" value="Unassembled WGS sequence"/>
</dbReference>
<sequence>MYTNSSKHQRLFTTRGPLHQVFRRQKEGHYRLACLFLDVLSKDYLRAFRVKRFGVSTSSASFGKEIFCGRQDGSVAVYNTHSGLEDTYLYRHATNISVNKIVWGGSASILATADEPGGIIIQNLTRCSEKWLLSHTIFDYPFSNAVTGLLFNPGNIILLITTATSRPICYGYAEKKSFETSTCSTWLLGHVYRLPLLNYH</sequence>
<dbReference type="AlphaFoldDB" id="A0A8H2VPI4"/>
<protein>
    <submittedName>
        <fullName evidence="1">F16c551e-cca6-47af-8de5-a1fac448f51a</fullName>
    </submittedName>
</protein>
<dbReference type="SUPFAM" id="SSF50978">
    <property type="entry name" value="WD40 repeat-like"/>
    <property type="match status" value="1"/>
</dbReference>
<evidence type="ECO:0000313" key="1">
    <source>
        <dbReference type="EMBL" id="CAD6442087.1"/>
    </source>
</evidence>
<gene>
    <name evidence="1" type="ORF">SCLTRI_LOCUS1880</name>
</gene>
<dbReference type="EMBL" id="CAJHIA010000007">
    <property type="protein sequence ID" value="CAD6442087.1"/>
    <property type="molecule type" value="Genomic_DNA"/>
</dbReference>